<dbReference type="InterPro" id="IPR036760">
    <property type="entry name" value="SspB-like_sf"/>
</dbReference>
<protein>
    <submittedName>
        <fullName evidence="2">ClpXP protease specificity-enhancing factor SspB</fullName>
    </submittedName>
</protein>
<dbReference type="Gene3D" id="2.30.30.220">
    <property type="entry name" value="SspB-like"/>
    <property type="match status" value="1"/>
</dbReference>
<feature type="compositionally biased region" description="Low complexity" evidence="1">
    <location>
        <begin position="147"/>
        <end position="156"/>
    </location>
</feature>
<reference evidence="2 3" key="1">
    <citation type="submission" date="2024-03" db="EMBL/GenBank/DDBJ databases">
        <title>Cognatishimia coralii sp. nov., a marine bacterium isolated from coral surrounding seawater.</title>
        <authorList>
            <person name="Liu X."/>
            <person name="Liu S."/>
            <person name="Sun H."/>
            <person name="Zhang Y."/>
        </authorList>
    </citation>
    <scope>NUCLEOTIDE SEQUENCE [LARGE SCALE GENOMIC DNA]</scope>
    <source>
        <strain evidence="2 3">D5M38</strain>
    </source>
</reference>
<accession>A0ABU8QCB4</accession>
<dbReference type="GO" id="GO:0006508">
    <property type="term" value="P:proteolysis"/>
    <property type="evidence" value="ECO:0007669"/>
    <property type="project" value="UniProtKB-KW"/>
</dbReference>
<feature type="region of interest" description="Disordered" evidence="1">
    <location>
        <begin position="140"/>
        <end position="164"/>
    </location>
</feature>
<evidence type="ECO:0000313" key="3">
    <source>
        <dbReference type="Proteomes" id="UP001368270"/>
    </source>
</evidence>
<keyword evidence="2" id="KW-0645">Protease</keyword>
<keyword evidence="3" id="KW-1185">Reference proteome</keyword>
<organism evidence="2 3">
    <name type="scientific">Cognatishimia coralii</name>
    <dbReference type="NCBI Taxonomy" id="3083254"/>
    <lineage>
        <taxon>Bacteria</taxon>
        <taxon>Pseudomonadati</taxon>
        <taxon>Pseudomonadota</taxon>
        <taxon>Alphaproteobacteria</taxon>
        <taxon>Rhodobacterales</taxon>
        <taxon>Paracoccaceae</taxon>
        <taxon>Cognatishimia</taxon>
    </lineage>
</organism>
<dbReference type="Proteomes" id="UP001368270">
    <property type="component" value="Unassembled WGS sequence"/>
</dbReference>
<name>A0ABU8QCB4_9RHOB</name>
<dbReference type="InterPro" id="IPR007481">
    <property type="entry name" value="SspB"/>
</dbReference>
<dbReference type="RefSeq" id="WP_339402114.1">
    <property type="nucleotide sequence ID" value="NZ_JBBGAZ010000001.1"/>
</dbReference>
<comment type="caution">
    <text evidence="2">The sequence shown here is derived from an EMBL/GenBank/DDBJ whole genome shotgun (WGS) entry which is preliminary data.</text>
</comment>
<keyword evidence="2" id="KW-0378">Hydrolase</keyword>
<dbReference type="Pfam" id="PF04386">
    <property type="entry name" value="SspB"/>
    <property type="match status" value="1"/>
</dbReference>
<evidence type="ECO:0000256" key="1">
    <source>
        <dbReference type="SAM" id="MobiDB-lite"/>
    </source>
</evidence>
<dbReference type="EMBL" id="JBBGAZ010000001">
    <property type="protein sequence ID" value="MEJ5217069.1"/>
    <property type="molecule type" value="Genomic_DNA"/>
</dbReference>
<evidence type="ECO:0000313" key="2">
    <source>
        <dbReference type="EMBL" id="MEJ5217069.1"/>
    </source>
</evidence>
<gene>
    <name evidence="2" type="ORF">WG622_02350</name>
</gene>
<dbReference type="GO" id="GO:0008233">
    <property type="term" value="F:peptidase activity"/>
    <property type="evidence" value="ECO:0007669"/>
    <property type="project" value="UniProtKB-KW"/>
</dbReference>
<sequence>MSQSIEYGNLMHRALRRLIQEVLEDVRDNGLPGDHHFFITFDTRHPEVNIADWLMERYPSDMTVVMQHWYDNLEITNDGFSVTLNFGDAPEPLYIPFESIKTFVDPSVEFGLRFESQSDEDGEDLDEEIDDPTVEELEIPETEVEAEPAATDADVVSLDSFRKK</sequence>
<dbReference type="SUPFAM" id="SSF101738">
    <property type="entry name" value="SspB-like"/>
    <property type="match status" value="1"/>
</dbReference>
<proteinExistence type="predicted"/>